<dbReference type="GO" id="GO:0006351">
    <property type="term" value="P:DNA-templated transcription"/>
    <property type="evidence" value="ECO:0007669"/>
    <property type="project" value="InterPro"/>
</dbReference>
<dbReference type="GO" id="GO:0008270">
    <property type="term" value="F:zinc ion binding"/>
    <property type="evidence" value="ECO:0007669"/>
    <property type="project" value="InterPro"/>
</dbReference>
<comment type="subcellular location">
    <subcellularLocation>
        <location evidence="1">Nucleus</location>
    </subcellularLocation>
</comment>
<comment type="caution">
    <text evidence="6">The sequence shown here is derived from an EMBL/GenBank/DDBJ whole genome shotgun (WGS) entry which is preliminary data.</text>
</comment>
<evidence type="ECO:0000256" key="2">
    <source>
        <dbReference type="ARBA" id="ARBA00022723"/>
    </source>
</evidence>
<dbReference type="SMART" id="SM00906">
    <property type="entry name" value="Fungal_trans"/>
    <property type="match status" value="1"/>
</dbReference>
<dbReference type="Proteomes" id="UP000191408">
    <property type="component" value="Unassembled WGS sequence"/>
</dbReference>
<evidence type="ECO:0000256" key="1">
    <source>
        <dbReference type="ARBA" id="ARBA00004123"/>
    </source>
</evidence>
<dbReference type="GO" id="GO:0003677">
    <property type="term" value="F:DNA binding"/>
    <property type="evidence" value="ECO:0007669"/>
    <property type="project" value="UniProtKB-KW"/>
</dbReference>
<feature type="domain" description="Xylanolytic transcriptional activator regulatory" evidence="5">
    <location>
        <begin position="401"/>
        <end position="472"/>
    </location>
</feature>
<dbReference type="InterPro" id="IPR050987">
    <property type="entry name" value="AtrR-like"/>
</dbReference>
<keyword evidence="4" id="KW-0539">Nucleus</keyword>
<evidence type="ECO:0000313" key="7">
    <source>
        <dbReference type="Proteomes" id="UP000191408"/>
    </source>
</evidence>
<dbReference type="CDD" id="cd12148">
    <property type="entry name" value="fungal_TF_MHR"/>
    <property type="match status" value="1"/>
</dbReference>
<keyword evidence="2" id="KW-0479">Metal-binding</keyword>
<dbReference type="OrthoDB" id="4314323at2759"/>
<evidence type="ECO:0000259" key="5">
    <source>
        <dbReference type="SMART" id="SM00906"/>
    </source>
</evidence>
<name>A0A1V6NL10_PENPO</name>
<dbReference type="STRING" id="60169.A0A1V6NL10"/>
<dbReference type="PANTHER" id="PTHR46910:SF3">
    <property type="entry name" value="HALOTOLERANCE PROTEIN 9-RELATED"/>
    <property type="match status" value="1"/>
</dbReference>
<protein>
    <recommendedName>
        <fullName evidence="5">Xylanolytic transcriptional activator regulatory domain-containing protein</fullName>
    </recommendedName>
</protein>
<proteinExistence type="predicted"/>
<dbReference type="EMBL" id="MDYM01000006">
    <property type="protein sequence ID" value="OQD65428.1"/>
    <property type="molecule type" value="Genomic_DNA"/>
</dbReference>
<gene>
    <name evidence="6" type="ORF">PENPOL_c006G09997</name>
</gene>
<evidence type="ECO:0000256" key="4">
    <source>
        <dbReference type="ARBA" id="ARBA00023242"/>
    </source>
</evidence>
<keyword evidence="3" id="KW-0238">DNA-binding</keyword>
<dbReference type="AlphaFoldDB" id="A0A1V6NL10"/>
<dbReference type="PANTHER" id="PTHR46910">
    <property type="entry name" value="TRANSCRIPTION FACTOR PDR1"/>
    <property type="match status" value="1"/>
</dbReference>
<reference evidence="7" key="1">
    <citation type="journal article" date="2017" name="Nat. Microbiol.">
        <title>Global analysis of biosynthetic gene clusters reveals vast potential of secondary metabolite production in Penicillium species.</title>
        <authorList>
            <person name="Nielsen J.C."/>
            <person name="Grijseels S."/>
            <person name="Prigent S."/>
            <person name="Ji B."/>
            <person name="Dainat J."/>
            <person name="Nielsen K.F."/>
            <person name="Frisvad J.C."/>
            <person name="Workman M."/>
            <person name="Nielsen J."/>
        </authorList>
    </citation>
    <scope>NUCLEOTIDE SEQUENCE [LARGE SCALE GENOMIC DNA]</scope>
    <source>
        <strain evidence="7">IBT 4502</strain>
    </source>
</reference>
<evidence type="ECO:0000256" key="3">
    <source>
        <dbReference type="ARBA" id="ARBA00023125"/>
    </source>
</evidence>
<sequence>MGGFIVEGPFAKTLGILNERPDGQAGTKHIRPNKQRLDKAYHFRCLGSDTGGRDTESDAETNHSDWFKAGLSESSQSTALCSDYSPGGWAIHRHLCLLAELYWTRRHVTNTLIATDVLSAPFAARRNSSARANSQNAVTASRGLVAVNTPETDPPVPSQLQPLITYPAVEIDVEGRLDRLEYAVRQLTDSVNQALQTITSASQTDTGISIPSCTIATKKVAPESRLHTDLSHSCSFLDEASANIDAIRQSPGNTTSQTANSELQYLSSRLTTTQVEQQISQDSATFYIPSKAIGYRLISRFLEDGEIGEPFFSIPSDEVIRQVVFEPHKVRERGWIAYFYYMMLSIVSNESGENNETKNLRRNVQLALNDSSVFLEPRHTNVQALCFLAMHGEDYAAPNLSWMLLGHACRQAEALGLHSSTHQDADSQQQRLCLFWLLFLLDKSCSLSFSRPAFLPTTLYHSVPLPDRSFLLKFKPHERAWFVNGQPSVHGSRFGAEYFTHYIQWAKLAGSVVDLLATDGSIYRKREIRLSLEAWYRDTNESLTAIAHAESTSASASQMREMTLGISTMKFQYLNSLILLLRGDDSSSTVRLSSARNAISTLSSMVSNWSSVYNGHTASVFFQLARAHVSGRVLTQTIEKPAKSLQPPPMQSTYSHDQHSEDVMDLDFGELDVSNYLEWLPADMGSTWPMFDTNRPDVVSRPGNKRPSQGSGFDWFSWDTYYSGTET</sequence>
<dbReference type="GO" id="GO:0003700">
    <property type="term" value="F:DNA-binding transcription factor activity"/>
    <property type="evidence" value="ECO:0007669"/>
    <property type="project" value="InterPro"/>
</dbReference>
<keyword evidence="7" id="KW-1185">Reference proteome</keyword>
<organism evidence="6 7">
    <name type="scientific">Penicillium polonicum</name>
    <dbReference type="NCBI Taxonomy" id="60169"/>
    <lineage>
        <taxon>Eukaryota</taxon>
        <taxon>Fungi</taxon>
        <taxon>Dikarya</taxon>
        <taxon>Ascomycota</taxon>
        <taxon>Pezizomycotina</taxon>
        <taxon>Eurotiomycetes</taxon>
        <taxon>Eurotiomycetidae</taxon>
        <taxon>Eurotiales</taxon>
        <taxon>Aspergillaceae</taxon>
        <taxon>Penicillium</taxon>
    </lineage>
</organism>
<dbReference type="InterPro" id="IPR007219">
    <property type="entry name" value="XnlR_reg_dom"/>
</dbReference>
<dbReference type="GO" id="GO:0005634">
    <property type="term" value="C:nucleus"/>
    <property type="evidence" value="ECO:0007669"/>
    <property type="project" value="UniProtKB-SubCell"/>
</dbReference>
<evidence type="ECO:0000313" key="6">
    <source>
        <dbReference type="EMBL" id="OQD65428.1"/>
    </source>
</evidence>
<dbReference type="Pfam" id="PF04082">
    <property type="entry name" value="Fungal_trans"/>
    <property type="match status" value="1"/>
</dbReference>
<accession>A0A1V6NL10</accession>